<organism evidence="2 3">
    <name type="scientific">Shimia abyssi</name>
    <dbReference type="NCBI Taxonomy" id="1662395"/>
    <lineage>
        <taxon>Bacteria</taxon>
        <taxon>Pseudomonadati</taxon>
        <taxon>Pseudomonadota</taxon>
        <taxon>Alphaproteobacteria</taxon>
        <taxon>Rhodobacterales</taxon>
        <taxon>Roseobacteraceae</taxon>
    </lineage>
</organism>
<keyword evidence="3" id="KW-1185">Reference proteome</keyword>
<keyword evidence="1" id="KW-1133">Transmembrane helix</keyword>
<feature type="transmembrane region" description="Helical" evidence="1">
    <location>
        <begin position="12"/>
        <end position="30"/>
    </location>
</feature>
<evidence type="ECO:0000313" key="3">
    <source>
        <dbReference type="Proteomes" id="UP000240418"/>
    </source>
</evidence>
<feature type="transmembrane region" description="Helical" evidence="1">
    <location>
        <begin position="223"/>
        <end position="242"/>
    </location>
</feature>
<keyword evidence="1" id="KW-0472">Membrane</keyword>
<feature type="transmembrane region" description="Helical" evidence="1">
    <location>
        <begin position="42"/>
        <end position="61"/>
    </location>
</feature>
<keyword evidence="1" id="KW-0812">Transmembrane</keyword>
<sequence>MVDIIHANQLLLMIAFFGAGSLGALLLYRQPKGSRAWEIADLLWVVLGGVGAIAAIIAGIYQEDSTRLDRQITVAYTASHAFDTDAARFRLRNCAPPQGRDLTQICEKVEFLSASTAKNSALPLFLSVSEHAAPLQGLGLGFLRGKSKAMDDMEHSMRQLNESRFLVFDPRDVDTVMALGRLGLLEPAIAADYRVLALSYDALINQVTQLRADWQLLQANRHLLAVQIIALCLLAFAAPFRLGKSVVALF</sequence>
<dbReference type="OrthoDB" id="7740537at2"/>
<comment type="caution">
    <text evidence="2">The sequence shown here is derived from an EMBL/GenBank/DDBJ whole genome shotgun (WGS) entry which is preliminary data.</text>
</comment>
<proteinExistence type="predicted"/>
<protein>
    <submittedName>
        <fullName evidence="2">Uncharacterized protein</fullName>
    </submittedName>
</protein>
<evidence type="ECO:0000313" key="2">
    <source>
        <dbReference type="EMBL" id="PSL21826.1"/>
    </source>
</evidence>
<accession>A0A2P8FJB7</accession>
<dbReference type="RefSeq" id="WP_106606545.1">
    <property type="nucleotide sequence ID" value="NZ_PYGJ01000001.1"/>
</dbReference>
<gene>
    <name evidence="2" type="ORF">CLV88_101250</name>
</gene>
<dbReference type="EMBL" id="PYGJ01000001">
    <property type="protein sequence ID" value="PSL21826.1"/>
    <property type="molecule type" value="Genomic_DNA"/>
</dbReference>
<name>A0A2P8FJB7_9RHOB</name>
<evidence type="ECO:0000256" key="1">
    <source>
        <dbReference type="SAM" id="Phobius"/>
    </source>
</evidence>
<dbReference type="Proteomes" id="UP000240418">
    <property type="component" value="Unassembled WGS sequence"/>
</dbReference>
<dbReference type="AlphaFoldDB" id="A0A2P8FJB7"/>
<reference evidence="2 3" key="1">
    <citation type="submission" date="2018-03" db="EMBL/GenBank/DDBJ databases">
        <title>Genomic Encyclopedia of Archaeal and Bacterial Type Strains, Phase II (KMG-II): from individual species to whole genera.</title>
        <authorList>
            <person name="Goeker M."/>
        </authorList>
    </citation>
    <scope>NUCLEOTIDE SEQUENCE [LARGE SCALE GENOMIC DNA]</scope>
    <source>
        <strain evidence="2 3">DSM 100673</strain>
    </source>
</reference>